<comment type="cofactor">
    <cofactor evidence="1">
        <name>pyridoxal 5'-phosphate</name>
        <dbReference type="ChEBI" id="CHEBI:597326"/>
    </cofactor>
</comment>
<dbReference type="InterPro" id="IPR015421">
    <property type="entry name" value="PyrdxlP-dep_Trfase_major"/>
</dbReference>
<keyword evidence="2" id="KW-0032">Aminotransferase</keyword>
<dbReference type="InterPro" id="IPR015424">
    <property type="entry name" value="PyrdxlP-dep_Trfase"/>
</dbReference>
<keyword evidence="2" id="KW-0808">Transferase</keyword>
<dbReference type="PANTHER" id="PTHR11986:SF18">
    <property type="entry name" value="ORNITHINE AMINOTRANSFERASE, MITOCHONDRIAL"/>
    <property type="match status" value="1"/>
</dbReference>
<dbReference type="SUPFAM" id="SSF53383">
    <property type="entry name" value="PLP-dependent transferases"/>
    <property type="match status" value="1"/>
</dbReference>
<evidence type="ECO:0000313" key="4">
    <source>
        <dbReference type="EMBL" id="OZI87155.1"/>
    </source>
</evidence>
<dbReference type="AlphaFoldDB" id="A0A261WM11"/>
<name>A0A261WM11_9PSED</name>
<dbReference type="InterPro" id="IPR005814">
    <property type="entry name" value="Aminotrans_3"/>
</dbReference>
<dbReference type="Pfam" id="PF00202">
    <property type="entry name" value="Aminotran_3"/>
    <property type="match status" value="1"/>
</dbReference>
<comment type="caution">
    <text evidence="4">The sequence shown here is derived from an EMBL/GenBank/DDBJ whole genome shotgun (WGS) entry which is preliminary data.</text>
</comment>
<organism evidence="4 5">
    <name type="scientific">Pseudomonas avellanae</name>
    <dbReference type="NCBI Taxonomy" id="46257"/>
    <lineage>
        <taxon>Bacteria</taxon>
        <taxon>Pseudomonadati</taxon>
        <taxon>Pseudomonadota</taxon>
        <taxon>Gammaproteobacteria</taxon>
        <taxon>Pseudomonadales</taxon>
        <taxon>Pseudomonadaceae</taxon>
        <taxon>Pseudomonas</taxon>
    </lineage>
</organism>
<dbReference type="GO" id="GO:0042802">
    <property type="term" value="F:identical protein binding"/>
    <property type="evidence" value="ECO:0007669"/>
    <property type="project" value="TreeGrafter"/>
</dbReference>
<evidence type="ECO:0000313" key="5">
    <source>
        <dbReference type="Proteomes" id="UP000217163"/>
    </source>
</evidence>
<evidence type="ECO:0000256" key="3">
    <source>
        <dbReference type="ARBA" id="ARBA00022898"/>
    </source>
</evidence>
<dbReference type="GO" id="GO:0008483">
    <property type="term" value="F:transaminase activity"/>
    <property type="evidence" value="ECO:0007669"/>
    <property type="project" value="UniProtKB-KW"/>
</dbReference>
<dbReference type="GO" id="GO:0030170">
    <property type="term" value="F:pyridoxal phosphate binding"/>
    <property type="evidence" value="ECO:0007669"/>
    <property type="project" value="InterPro"/>
</dbReference>
<gene>
    <name evidence="4" type="ORF">CFN58_05790</name>
</gene>
<dbReference type="InterPro" id="IPR015422">
    <property type="entry name" value="PyrdxlP-dep_Trfase_small"/>
</dbReference>
<keyword evidence="3" id="KW-0663">Pyridoxal phosphate</keyword>
<evidence type="ECO:0000256" key="2">
    <source>
        <dbReference type="ARBA" id="ARBA00022576"/>
    </source>
</evidence>
<proteinExistence type="predicted"/>
<protein>
    <submittedName>
        <fullName evidence="4">Uncharacterized protein</fullName>
    </submittedName>
</protein>
<dbReference type="PANTHER" id="PTHR11986">
    <property type="entry name" value="AMINOTRANSFERASE CLASS III"/>
    <property type="match status" value="1"/>
</dbReference>
<dbReference type="EMBL" id="NKQU01000086">
    <property type="protein sequence ID" value="OZI87155.1"/>
    <property type="molecule type" value="Genomic_DNA"/>
</dbReference>
<dbReference type="Proteomes" id="UP000217163">
    <property type="component" value="Unassembled WGS sequence"/>
</dbReference>
<accession>A0A261WM11</accession>
<dbReference type="InterPro" id="IPR050103">
    <property type="entry name" value="Class-III_PLP-dep_AT"/>
</dbReference>
<evidence type="ECO:0000256" key="1">
    <source>
        <dbReference type="ARBA" id="ARBA00001933"/>
    </source>
</evidence>
<sequence>MPKRLSPDCITLGKALGFGLFPISAVLWRNDRLSLRPGIGVRTFNARPFQAAIVNACIDMIKGRELFERSIAIGSKLIGDISSLSARYPTVVKAVRGKGLFIGLELSDAFARRGRMVRDTFLRHGVLTEIESGLFNRKVPKDKRVNETIRITPPLTISEDSTWEALRALEEGIQELQKISEQNAA</sequence>
<dbReference type="Gene3D" id="3.90.1150.10">
    <property type="entry name" value="Aspartate Aminotransferase, domain 1"/>
    <property type="match status" value="1"/>
</dbReference>
<dbReference type="Gene3D" id="3.40.640.10">
    <property type="entry name" value="Type I PLP-dependent aspartate aminotransferase-like (Major domain)"/>
    <property type="match status" value="1"/>
</dbReference>
<reference evidence="5" key="1">
    <citation type="journal article" date="2016" name="Sci. Rep.">
        <title>Genome analysis of the kiwifruit canker pathogen Pseudomonas syringae pv. actinidiae biovar 5.</title>
        <authorList>
            <person name="Fujikawa T."/>
            <person name="Sawada H."/>
        </authorList>
    </citation>
    <scope>NUCLEOTIDE SEQUENCE [LARGE SCALE GENOMIC DNA]</scope>
    <source>
        <strain evidence="5">MAFF 212061</strain>
    </source>
</reference>